<dbReference type="InterPro" id="IPR032466">
    <property type="entry name" value="Metal_Hydrolase"/>
</dbReference>
<dbReference type="RefSeq" id="WP_263369966.1">
    <property type="nucleotide sequence ID" value="NZ_JAGSYD010000001.1"/>
</dbReference>
<keyword evidence="4" id="KW-1185">Reference proteome</keyword>
<evidence type="ECO:0000313" key="4">
    <source>
        <dbReference type="Proteomes" id="UP001596391"/>
    </source>
</evidence>
<dbReference type="Proteomes" id="UP001596391">
    <property type="component" value="Unassembled WGS sequence"/>
</dbReference>
<accession>A0ABW1ZAU1</accession>
<evidence type="ECO:0000256" key="1">
    <source>
        <dbReference type="ARBA" id="ARBA00022801"/>
    </source>
</evidence>
<dbReference type="PROSITE" id="PS51318">
    <property type="entry name" value="TAT"/>
    <property type="match status" value="1"/>
</dbReference>
<dbReference type="InterPro" id="IPR006680">
    <property type="entry name" value="Amidohydro-rel"/>
</dbReference>
<sequence length="499" mass="54300">MTAPKNSGLTRRDFLTASALAAVAVAPAVSRAEVLGALAPPTNCDLLIMGCDIVTFDDKDTVIADGAIAVKGNQIVWLGKASDAATMYSAKETLKADGLIAMPGMTDTHYHTAQQFLRGVHRTTRRKGPGWKKTLIPFESGLQAEDVYNSGLVGYTSMISSGTTCFLEAGGPHPDEMGRAAMEVGIRGRISLNTCDMDGEGGALPKSHIMTTSQALKENEALVKRWKNNDRVSAWLSLRQIVVNTEELRINMSHLAEELDVTIHTHLSEGTYEVDYTVENYNCRPPEYFAKIGIFNKRMHCAHSVLLTPSDVDLYAKHDASVAHCAFHNYYLAPHRMLDMMRQGIRVGLGSDGPGSRGTLDLFQVSHYAVMGQTIGYGMPFHASSPISYAAMLKQACRGGAAASHLGTKTGSLELGKLADIVLVGHDDYDQFTSMDPQITLGQNCVGHHVRHTIVDGKIVMKNREFLTLDVAKMRASVKERYPRIISNYEKAIAVTQGG</sequence>
<dbReference type="InterPro" id="IPR006311">
    <property type="entry name" value="TAT_signal"/>
</dbReference>
<comment type="caution">
    <text evidence="3">The sequence shown here is derived from an EMBL/GenBank/DDBJ whole genome shotgun (WGS) entry which is preliminary data.</text>
</comment>
<proteinExistence type="predicted"/>
<gene>
    <name evidence="3" type="ORF">ACFQBQ_11925</name>
</gene>
<reference evidence="4" key="1">
    <citation type="journal article" date="2019" name="Int. J. Syst. Evol. Microbiol.">
        <title>The Global Catalogue of Microorganisms (GCM) 10K type strain sequencing project: providing services to taxonomists for standard genome sequencing and annotation.</title>
        <authorList>
            <consortium name="The Broad Institute Genomics Platform"/>
            <consortium name="The Broad Institute Genome Sequencing Center for Infectious Disease"/>
            <person name="Wu L."/>
            <person name="Ma J."/>
        </authorList>
    </citation>
    <scope>NUCLEOTIDE SEQUENCE [LARGE SCALE GENOMIC DNA]</scope>
    <source>
        <strain evidence="4">CGMCC 1.16026</strain>
    </source>
</reference>
<evidence type="ECO:0000313" key="3">
    <source>
        <dbReference type="EMBL" id="MFC6646279.1"/>
    </source>
</evidence>
<dbReference type="InterPro" id="IPR011059">
    <property type="entry name" value="Metal-dep_hydrolase_composite"/>
</dbReference>
<dbReference type="SUPFAM" id="SSF51556">
    <property type="entry name" value="Metallo-dependent hydrolases"/>
    <property type="match status" value="1"/>
</dbReference>
<dbReference type="NCBIfam" id="TIGR01409">
    <property type="entry name" value="TAT_signal_seq"/>
    <property type="match status" value="1"/>
</dbReference>
<name>A0ABW1ZAU1_9BACT</name>
<dbReference type="EMBL" id="JBHSWI010000001">
    <property type="protein sequence ID" value="MFC6646279.1"/>
    <property type="molecule type" value="Genomic_DNA"/>
</dbReference>
<evidence type="ECO:0000259" key="2">
    <source>
        <dbReference type="Pfam" id="PF01979"/>
    </source>
</evidence>
<protein>
    <submittedName>
        <fullName evidence="3">Amidohydrolase family protein</fullName>
    </submittedName>
</protein>
<dbReference type="PANTHER" id="PTHR43794">
    <property type="entry name" value="AMINOHYDROLASE SSNA-RELATED"/>
    <property type="match status" value="1"/>
</dbReference>
<feature type="domain" description="Amidohydrolase-related" evidence="2">
    <location>
        <begin position="100"/>
        <end position="460"/>
    </location>
</feature>
<keyword evidence="1" id="KW-0378">Hydrolase</keyword>
<dbReference type="InterPro" id="IPR019546">
    <property type="entry name" value="TAT_signal_bac_arc"/>
</dbReference>
<dbReference type="Gene3D" id="2.30.40.10">
    <property type="entry name" value="Urease, subunit C, domain 1"/>
    <property type="match status" value="1"/>
</dbReference>
<dbReference type="Pfam" id="PF01979">
    <property type="entry name" value="Amidohydro_1"/>
    <property type="match status" value="1"/>
</dbReference>
<dbReference type="InterPro" id="IPR050287">
    <property type="entry name" value="MTA/SAH_deaminase"/>
</dbReference>
<organism evidence="3 4">
    <name type="scientific">Granulicella cerasi</name>
    <dbReference type="NCBI Taxonomy" id="741063"/>
    <lineage>
        <taxon>Bacteria</taxon>
        <taxon>Pseudomonadati</taxon>
        <taxon>Acidobacteriota</taxon>
        <taxon>Terriglobia</taxon>
        <taxon>Terriglobales</taxon>
        <taxon>Acidobacteriaceae</taxon>
        <taxon>Granulicella</taxon>
    </lineage>
</organism>
<dbReference type="Gene3D" id="3.20.20.140">
    <property type="entry name" value="Metal-dependent hydrolases"/>
    <property type="match status" value="1"/>
</dbReference>
<dbReference type="PANTHER" id="PTHR43794:SF11">
    <property type="entry name" value="AMIDOHYDROLASE-RELATED DOMAIN-CONTAINING PROTEIN"/>
    <property type="match status" value="1"/>
</dbReference>
<dbReference type="SUPFAM" id="SSF51338">
    <property type="entry name" value="Composite domain of metallo-dependent hydrolases"/>
    <property type="match status" value="1"/>
</dbReference>